<dbReference type="EMBL" id="GBRH01253605">
    <property type="protein sequence ID" value="JAD44290.1"/>
    <property type="molecule type" value="Transcribed_RNA"/>
</dbReference>
<proteinExistence type="predicted"/>
<name>A0A0A9STH2_ARUDO</name>
<dbReference type="AlphaFoldDB" id="A0A0A9STH2"/>
<reference evidence="1" key="1">
    <citation type="submission" date="2014-09" db="EMBL/GenBank/DDBJ databases">
        <authorList>
            <person name="Magalhaes I.L.F."/>
            <person name="Oliveira U."/>
            <person name="Santos F.R."/>
            <person name="Vidigal T.H.D.A."/>
            <person name="Brescovit A.D."/>
            <person name="Santos A.J."/>
        </authorList>
    </citation>
    <scope>NUCLEOTIDE SEQUENCE</scope>
    <source>
        <tissue evidence="1">Shoot tissue taken approximately 20 cm above the soil surface</tissue>
    </source>
</reference>
<reference evidence="1" key="2">
    <citation type="journal article" date="2015" name="Data Brief">
        <title>Shoot transcriptome of the giant reed, Arundo donax.</title>
        <authorList>
            <person name="Barrero R.A."/>
            <person name="Guerrero F.D."/>
            <person name="Moolhuijzen P."/>
            <person name="Goolsby J.A."/>
            <person name="Tidwell J."/>
            <person name="Bellgard S.E."/>
            <person name="Bellgard M.I."/>
        </authorList>
    </citation>
    <scope>NUCLEOTIDE SEQUENCE</scope>
    <source>
        <tissue evidence="1">Shoot tissue taken approximately 20 cm above the soil surface</tissue>
    </source>
</reference>
<organism evidence="1">
    <name type="scientific">Arundo donax</name>
    <name type="common">Giant reed</name>
    <name type="synonym">Donax arundinaceus</name>
    <dbReference type="NCBI Taxonomy" id="35708"/>
    <lineage>
        <taxon>Eukaryota</taxon>
        <taxon>Viridiplantae</taxon>
        <taxon>Streptophyta</taxon>
        <taxon>Embryophyta</taxon>
        <taxon>Tracheophyta</taxon>
        <taxon>Spermatophyta</taxon>
        <taxon>Magnoliopsida</taxon>
        <taxon>Liliopsida</taxon>
        <taxon>Poales</taxon>
        <taxon>Poaceae</taxon>
        <taxon>PACMAD clade</taxon>
        <taxon>Arundinoideae</taxon>
        <taxon>Arundineae</taxon>
        <taxon>Arundo</taxon>
    </lineage>
</organism>
<evidence type="ECO:0000313" key="1">
    <source>
        <dbReference type="EMBL" id="JAD44290.1"/>
    </source>
</evidence>
<sequence>MGSTACVVQGKLSSCTYNNRTKLLLSLCPLYYKGKRKGSNFLFPLTFHPFSLF</sequence>
<accession>A0A0A9STH2</accession>
<protein>
    <submittedName>
        <fullName evidence="1">Uncharacterized protein</fullName>
    </submittedName>
</protein>